<evidence type="ECO:0000256" key="6">
    <source>
        <dbReference type="ARBA" id="ARBA00022729"/>
    </source>
</evidence>
<evidence type="ECO:0000256" key="5">
    <source>
        <dbReference type="ARBA" id="ARBA00022723"/>
    </source>
</evidence>
<evidence type="ECO:0000256" key="2">
    <source>
        <dbReference type="ARBA" id="ARBA00005988"/>
    </source>
</evidence>
<feature type="signal peptide" evidence="16">
    <location>
        <begin position="1"/>
        <end position="18"/>
    </location>
</feature>
<dbReference type="Pfam" id="PF02244">
    <property type="entry name" value="Propep_M14"/>
    <property type="match status" value="1"/>
</dbReference>
<evidence type="ECO:0000256" key="10">
    <source>
        <dbReference type="ARBA" id="ARBA00023157"/>
    </source>
</evidence>
<dbReference type="InterPro" id="IPR003582">
    <property type="entry name" value="ShKT_dom"/>
</dbReference>
<keyword evidence="8" id="KW-0862">Zinc</keyword>
<dbReference type="Proteomes" id="UP000095287">
    <property type="component" value="Unplaced"/>
</dbReference>
<dbReference type="GO" id="GO:0005615">
    <property type="term" value="C:extracellular space"/>
    <property type="evidence" value="ECO:0007669"/>
    <property type="project" value="TreeGrafter"/>
</dbReference>
<evidence type="ECO:0000256" key="9">
    <source>
        <dbReference type="ARBA" id="ARBA00023049"/>
    </source>
</evidence>
<dbReference type="InterPro" id="IPR036990">
    <property type="entry name" value="M14A-like_propep"/>
</dbReference>
<dbReference type="PANTHER" id="PTHR11705:SF54">
    <property type="entry name" value="SHKT DOMAIN-CONTAINING PROTEIN"/>
    <property type="match status" value="1"/>
</dbReference>
<evidence type="ECO:0000256" key="11">
    <source>
        <dbReference type="ARBA" id="ARBA00069039"/>
    </source>
</evidence>
<evidence type="ECO:0000256" key="8">
    <source>
        <dbReference type="ARBA" id="ARBA00022833"/>
    </source>
</evidence>
<keyword evidence="6 16" id="KW-0732">Signal</keyword>
<feature type="domain" description="ShKT" evidence="17">
    <location>
        <begin position="649"/>
        <end position="685"/>
    </location>
</feature>
<evidence type="ECO:0000313" key="20">
    <source>
        <dbReference type="WBParaSite" id="L893_g1990.t1"/>
    </source>
</evidence>
<feature type="chain" id="PRO_5009312640" description="Zinc carboxypeptidase A 1" evidence="16">
    <location>
        <begin position="19"/>
        <end position="688"/>
    </location>
</feature>
<keyword evidence="4" id="KW-0645">Protease</keyword>
<dbReference type="Gene3D" id="3.30.70.340">
    <property type="entry name" value="Metallocarboxypeptidase-like"/>
    <property type="match status" value="1"/>
</dbReference>
<feature type="compositionally biased region" description="Pro residues" evidence="15">
    <location>
        <begin position="528"/>
        <end position="548"/>
    </location>
</feature>
<keyword evidence="10" id="KW-1015">Disulfide bond</keyword>
<feature type="coiled-coil region" evidence="14">
    <location>
        <begin position="596"/>
        <end position="634"/>
    </location>
</feature>
<evidence type="ECO:0000256" key="1">
    <source>
        <dbReference type="ARBA" id="ARBA00001947"/>
    </source>
</evidence>
<keyword evidence="7" id="KW-0378">Hydrolase</keyword>
<dbReference type="PANTHER" id="PTHR11705">
    <property type="entry name" value="PROTEASE FAMILY M14 CARBOXYPEPTIDASE A,B"/>
    <property type="match status" value="1"/>
</dbReference>
<evidence type="ECO:0000256" key="7">
    <source>
        <dbReference type="ARBA" id="ARBA00022801"/>
    </source>
</evidence>
<dbReference type="CDD" id="cd03860">
    <property type="entry name" value="M14_CP_A-B_like"/>
    <property type="match status" value="1"/>
</dbReference>
<evidence type="ECO:0000256" key="15">
    <source>
        <dbReference type="SAM" id="MobiDB-lite"/>
    </source>
</evidence>
<organism evidence="19 20">
    <name type="scientific">Steinernema glaseri</name>
    <dbReference type="NCBI Taxonomy" id="37863"/>
    <lineage>
        <taxon>Eukaryota</taxon>
        <taxon>Metazoa</taxon>
        <taxon>Ecdysozoa</taxon>
        <taxon>Nematoda</taxon>
        <taxon>Chromadorea</taxon>
        <taxon>Rhabditida</taxon>
        <taxon>Tylenchina</taxon>
        <taxon>Panagrolaimomorpha</taxon>
        <taxon>Strongyloidoidea</taxon>
        <taxon>Steinernematidae</taxon>
        <taxon>Steinernema</taxon>
    </lineage>
</organism>
<dbReference type="AlphaFoldDB" id="A0A1I7YVD6"/>
<feature type="active site" description="Proton donor/acceptor" evidence="13">
    <location>
        <position position="425"/>
    </location>
</feature>
<comment type="cofactor">
    <cofactor evidence="1">
        <name>Zn(2+)</name>
        <dbReference type="ChEBI" id="CHEBI:29105"/>
    </cofactor>
</comment>
<name>A0A1I7YVD6_9BILA</name>
<evidence type="ECO:0000256" key="13">
    <source>
        <dbReference type="PROSITE-ProRule" id="PRU01379"/>
    </source>
</evidence>
<keyword evidence="3" id="KW-0121">Carboxypeptidase</keyword>
<dbReference type="FunFam" id="3.40.630.10:FF:000070">
    <property type="entry name" value="Putative carboxypeptidase suro-1"/>
    <property type="match status" value="1"/>
</dbReference>
<evidence type="ECO:0000256" key="14">
    <source>
        <dbReference type="SAM" id="Coils"/>
    </source>
</evidence>
<keyword evidence="14" id="KW-0175">Coiled coil</keyword>
<dbReference type="Pfam" id="PF00246">
    <property type="entry name" value="Peptidase_M14"/>
    <property type="match status" value="1"/>
</dbReference>
<evidence type="ECO:0000256" key="4">
    <source>
        <dbReference type="ARBA" id="ARBA00022670"/>
    </source>
</evidence>
<keyword evidence="9" id="KW-0482">Metalloprotease</keyword>
<dbReference type="Pfam" id="PF01549">
    <property type="entry name" value="ShK"/>
    <property type="match status" value="1"/>
</dbReference>
<dbReference type="FunFam" id="3.30.70.340:FF:000002">
    <property type="entry name" value="Carboxypeptidase A"/>
    <property type="match status" value="1"/>
</dbReference>
<dbReference type="PRINTS" id="PR00765">
    <property type="entry name" value="CRBOXYPTASEA"/>
</dbReference>
<feature type="compositionally biased region" description="Low complexity" evidence="15">
    <location>
        <begin position="478"/>
        <end position="514"/>
    </location>
</feature>
<dbReference type="SMART" id="SM00254">
    <property type="entry name" value="ShKT"/>
    <property type="match status" value="1"/>
</dbReference>
<protein>
    <recommendedName>
        <fullName evidence="11">Zinc carboxypeptidase A 1</fullName>
    </recommendedName>
</protein>
<dbReference type="PROSITE" id="PS51670">
    <property type="entry name" value="SHKT"/>
    <property type="match status" value="1"/>
</dbReference>
<evidence type="ECO:0000313" key="19">
    <source>
        <dbReference type="Proteomes" id="UP000095287"/>
    </source>
</evidence>
<evidence type="ECO:0000259" key="18">
    <source>
        <dbReference type="PROSITE" id="PS52035"/>
    </source>
</evidence>
<feature type="region of interest" description="Disordered" evidence="15">
    <location>
        <begin position="474"/>
        <end position="593"/>
    </location>
</feature>
<dbReference type="SUPFAM" id="SSF54897">
    <property type="entry name" value="Protease propeptides/inhibitors"/>
    <property type="match status" value="1"/>
</dbReference>
<dbReference type="InterPro" id="IPR000834">
    <property type="entry name" value="Peptidase_M14"/>
</dbReference>
<evidence type="ECO:0000256" key="12">
    <source>
        <dbReference type="PROSITE-ProRule" id="PRU01005"/>
    </source>
</evidence>
<dbReference type="SMART" id="SM00631">
    <property type="entry name" value="Zn_pept"/>
    <property type="match status" value="1"/>
</dbReference>
<proteinExistence type="inferred from homology"/>
<evidence type="ECO:0000256" key="16">
    <source>
        <dbReference type="SAM" id="SignalP"/>
    </source>
</evidence>
<dbReference type="GO" id="GO:0006508">
    <property type="term" value="P:proteolysis"/>
    <property type="evidence" value="ECO:0007669"/>
    <property type="project" value="UniProtKB-KW"/>
</dbReference>
<dbReference type="InterPro" id="IPR003146">
    <property type="entry name" value="M14A_act_pep"/>
</dbReference>
<accession>A0A1I7YVD6</accession>
<dbReference type="SUPFAM" id="SSF53187">
    <property type="entry name" value="Zn-dependent exopeptidases"/>
    <property type="match status" value="1"/>
</dbReference>
<comment type="caution">
    <text evidence="12">Lacks conserved residue(s) required for the propagation of feature annotation.</text>
</comment>
<evidence type="ECO:0000256" key="3">
    <source>
        <dbReference type="ARBA" id="ARBA00022645"/>
    </source>
</evidence>
<reference evidence="20" key="1">
    <citation type="submission" date="2016-11" db="UniProtKB">
        <authorList>
            <consortium name="WormBaseParasite"/>
        </authorList>
    </citation>
    <scope>IDENTIFICATION</scope>
</reference>
<evidence type="ECO:0000259" key="17">
    <source>
        <dbReference type="PROSITE" id="PS51670"/>
    </source>
</evidence>
<feature type="domain" description="Peptidase M14" evidence="18">
    <location>
        <begin position="147"/>
        <end position="461"/>
    </location>
</feature>
<dbReference type="Gene3D" id="3.40.630.10">
    <property type="entry name" value="Zn peptidases"/>
    <property type="match status" value="1"/>
</dbReference>
<dbReference type="GO" id="GO:0008270">
    <property type="term" value="F:zinc ion binding"/>
    <property type="evidence" value="ECO:0007669"/>
    <property type="project" value="InterPro"/>
</dbReference>
<dbReference type="PROSITE" id="PS52035">
    <property type="entry name" value="PEPTIDASE_M14"/>
    <property type="match status" value="1"/>
</dbReference>
<comment type="similarity">
    <text evidence="2 13">Belongs to the peptidase M14 family.</text>
</comment>
<keyword evidence="5" id="KW-0479">Metal-binding</keyword>
<dbReference type="GO" id="GO:0004181">
    <property type="term" value="F:metallocarboxypeptidase activity"/>
    <property type="evidence" value="ECO:0007669"/>
    <property type="project" value="InterPro"/>
</dbReference>
<sequence length="688" mass="78993">MRWLLPLSWLLLCVCSEARLDSATQEVGKYRVVRIVPRDEAEIGMLKKIYKTAHDFDLDFWKAPTGVGQFVDIMVAPTFSDSFDRFLGSKNFSYTVTIDDVQKMILLKEKPRAAVDFSLNPLLRDFFRKRLSDDFSSRNTAKYTFGDYHSYDTMVNWMNEIERNYPSMAKVFSLGTTFEGRAIKGIKIGNNIEDTSKRIVWIDGGMHAREWAAIHTALWFIDQLIGNYGVDPQITAYVDTLNFYITPVVNPDGFEYSRSEANPQTRFWRKNRGQQVCKKDRWRRERCCGGVDLNRNFDFHFGETGSSEDLCSEIYQGKYAFSEPESRAVRDKMFSSELYGKVDAFITLHTYSQMWIHPFNHERRSFPNDIFDLQTVGRKGVKAIESMYGTKFKFGTGADILYPSAGGSDDWAKAKAHVKYVYLLELRPGEEEWDGFLLDRRQLIPTARETWEGVKVVIDAVMAMAKRSGFSHQRTSLFPTTTPSTTTFSTTPSTTTATTTTPTTTVFFTTVTSAPRRPEPLESFFQTNPPPALPPSPPPTFAPNPAPVFQPSQSTFRQNPQPVNPQPSQPAPAFNQNRPNPNFPAPQARQPDQGVRVQLQKKLEQARNRQVQARREYERRLRLFEAQREAANRLREQQARAQWQLQQVCVDRSPWCSSWIQQSANICRTSSIYMRQDCARSCGYCRSF</sequence>
<dbReference type="WBParaSite" id="L893_g1990.t1">
    <property type="protein sequence ID" value="L893_g1990.t1"/>
    <property type="gene ID" value="L893_g1990"/>
</dbReference>
<keyword evidence="19" id="KW-1185">Reference proteome</keyword>